<dbReference type="EMBL" id="JAGGLL010000003">
    <property type="protein sequence ID" value="MBP2020863.1"/>
    <property type="molecule type" value="Genomic_DNA"/>
</dbReference>
<organism evidence="2 3">
    <name type="scientific">Clostridium punense</name>
    <dbReference type="NCBI Taxonomy" id="1054297"/>
    <lineage>
        <taxon>Bacteria</taxon>
        <taxon>Bacillati</taxon>
        <taxon>Bacillota</taxon>
        <taxon>Clostridia</taxon>
        <taxon>Eubacteriales</taxon>
        <taxon>Clostridiaceae</taxon>
        <taxon>Clostridium</taxon>
    </lineage>
</organism>
<dbReference type="InterPro" id="IPR012337">
    <property type="entry name" value="RNaseH-like_sf"/>
</dbReference>
<dbReference type="SUPFAM" id="SSF53098">
    <property type="entry name" value="Ribonuclease H-like"/>
    <property type="match status" value="1"/>
</dbReference>
<keyword evidence="2" id="KW-0808">Transferase</keyword>
<feature type="domain" description="Exonuclease" evidence="1">
    <location>
        <begin position="2"/>
        <end position="192"/>
    </location>
</feature>
<dbReference type="EC" id="2.7.7.7" evidence="2"/>
<dbReference type="InterPro" id="IPR036397">
    <property type="entry name" value="RNaseH_sf"/>
</dbReference>
<dbReference type="GO" id="GO:0003887">
    <property type="term" value="F:DNA-directed DNA polymerase activity"/>
    <property type="evidence" value="ECO:0007669"/>
    <property type="project" value="UniProtKB-EC"/>
</dbReference>
<keyword evidence="2" id="KW-0548">Nucleotidyltransferase</keyword>
<keyword evidence="3" id="KW-1185">Reference proteome</keyword>
<protein>
    <submittedName>
        <fullName evidence="2">DNA polymerase-3 subunit epsilon</fullName>
        <ecNumber evidence="2">2.7.7.7</ecNumber>
    </submittedName>
</protein>
<dbReference type="SMART" id="SM00479">
    <property type="entry name" value="EXOIII"/>
    <property type="match status" value="1"/>
</dbReference>
<dbReference type="Proteomes" id="UP001519308">
    <property type="component" value="Unassembled WGS sequence"/>
</dbReference>
<evidence type="ECO:0000313" key="2">
    <source>
        <dbReference type="EMBL" id="MBP2020863.1"/>
    </source>
</evidence>
<dbReference type="RefSeq" id="WP_021282686.1">
    <property type="nucleotide sequence ID" value="NZ_JAGGLL010000003.1"/>
</dbReference>
<dbReference type="Gene3D" id="3.30.420.10">
    <property type="entry name" value="Ribonuclease H-like superfamily/Ribonuclease H"/>
    <property type="match status" value="1"/>
</dbReference>
<proteinExistence type="predicted"/>
<evidence type="ECO:0000313" key="3">
    <source>
        <dbReference type="Proteomes" id="UP001519308"/>
    </source>
</evidence>
<dbReference type="CDD" id="cd06127">
    <property type="entry name" value="DEDDh"/>
    <property type="match status" value="1"/>
</dbReference>
<dbReference type="PANTHER" id="PTHR30231:SF41">
    <property type="entry name" value="DNA POLYMERASE III SUBUNIT EPSILON"/>
    <property type="match status" value="1"/>
</dbReference>
<reference evidence="2 3" key="1">
    <citation type="submission" date="2021-03" db="EMBL/GenBank/DDBJ databases">
        <title>Genomic Encyclopedia of Type Strains, Phase IV (KMG-IV): sequencing the most valuable type-strain genomes for metagenomic binning, comparative biology and taxonomic classification.</title>
        <authorList>
            <person name="Goeker M."/>
        </authorList>
    </citation>
    <scope>NUCLEOTIDE SEQUENCE [LARGE SCALE GENOMIC DNA]</scope>
    <source>
        <strain evidence="2 3">DSM 28650</strain>
    </source>
</reference>
<evidence type="ECO:0000259" key="1">
    <source>
        <dbReference type="SMART" id="SM00479"/>
    </source>
</evidence>
<dbReference type="Pfam" id="PF00929">
    <property type="entry name" value="RNase_T"/>
    <property type="match status" value="1"/>
</dbReference>
<dbReference type="InterPro" id="IPR013520">
    <property type="entry name" value="Ribonucl_H"/>
</dbReference>
<name>A0ABS4JZ94_9CLOT</name>
<gene>
    <name evidence="2" type="ORF">J2Z44_000647</name>
</gene>
<dbReference type="PANTHER" id="PTHR30231">
    <property type="entry name" value="DNA POLYMERASE III SUBUNIT EPSILON"/>
    <property type="match status" value="1"/>
</dbReference>
<accession>A0ABS4JZ94</accession>
<sequence>MKLLFFDTETTDIKPGNICQLSYILVDNNSKPQTTIGKNFFFTVEDMSSSAEEVHGFSLEKLYELSEGLYFEDQLNTFIEDFLTADIIIGHNVNFDLKFMSHELEFCDIELNPSHTFCTMGYYKDKCKLTNGKGSIKNPRLEEVITFLGISKEDVESKCRELFQGVGDYHDARFDTTATYLIVTTGIRKGLIPKGYFSNMIQR</sequence>
<comment type="caution">
    <text evidence="2">The sequence shown here is derived from an EMBL/GenBank/DDBJ whole genome shotgun (WGS) entry which is preliminary data.</text>
</comment>